<proteinExistence type="predicted"/>
<reference evidence="1 2" key="1">
    <citation type="submission" date="2016-03" db="EMBL/GenBank/DDBJ databases">
        <title>Whole genome sequencing of Grifola frondosa 9006-11.</title>
        <authorList>
            <person name="Min B."/>
            <person name="Park H."/>
            <person name="Kim J.-G."/>
            <person name="Cho H."/>
            <person name="Oh Y.-L."/>
            <person name="Kong W.-S."/>
            <person name="Choi I.-G."/>
        </authorList>
    </citation>
    <scope>NUCLEOTIDE SEQUENCE [LARGE SCALE GENOMIC DNA]</scope>
    <source>
        <strain evidence="1 2">9006-11</strain>
    </source>
</reference>
<dbReference type="Proteomes" id="UP000092993">
    <property type="component" value="Unassembled WGS sequence"/>
</dbReference>
<evidence type="ECO:0000313" key="1">
    <source>
        <dbReference type="EMBL" id="OBZ72835.1"/>
    </source>
</evidence>
<sequence>MRSSVSLHIASLISSDCPLCFAKGAERLQRSAFLTFIHIGRRCICSPKARRRLFHETPFAQLKVSLTRRHPRS</sequence>
<dbReference type="EMBL" id="LUGG01000007">
    <property type="protein sequence ID" value="OBZ72835.1"/>
    <property type="molecule type" value="Genomic_DNA"/>
</dbReference>
<accession>A0A1C7M7E5</accession>
<comment type="caution">
    <text evidence="1">The sequence shown here is derived from an EMBL/GenBank/DDBJ whole genome shotgun (WGS) entry which is preliminary data.</text>
</comment>
<organism evidence="1 2">
    <name type="scientific">Grifola frondosa</name>
    <name type="common">Maitake</name>
    <name type="synonym">Polyporus frondosus</name>
    <dbReference type="NCBI Taxonomy" id="5627"/>
    <lineage>
        <taxon>Eukaryota</taxon>
        <taxon>Fungi</taxon>
        <taxon>Dikarya</taxon>
        <taxon>Basidiomycota</taxon>
        <taxon>Agaricomycotina</taxon>
        <taxon>Agaricomycetes</taxon>
        <taxon>Polyporales</taxon>
        <taxon>Grifolaceae</taxon>
        <taxon>Grifola</taxon>
    </lineage>
</organism>
<keyword evidence="2" id="KW-1185">Reference proteome</keyword>
<evidence type="ECO:0000313" key="2">
    <source>
        <dbReference type="Proteomes" id="UP000092993"/>
    </source>
</evidence>
<gene>
    <name evidence="1" type="ORF">A0H81_06889</name>
</gene>
<protein>
    <submittedName>
        <fullName evidence="1">Uncharacterized protein</fullName>
    </submittedName>
</protein>
<dbReference type="AlphaFoldDB" id="A0A1C7M7E5"/>
<name>A0A1C7M7E5_GRIFR</name>